<keyword evidence="5" id="KW-0407">Ion channel</keyword>
<dbReference type="InterPro" id="IPR036721">
    <property type="entry name" value="RCK_C_sf"/>
</dbReference>
<dbReference type="SUPFAM" id="SSF116726">
    <property type="entry name" value="TrkA C-terminal domain-like"/>
    <property type="match status" value="1"/>
</dbReference>
<comment type="subcellular location">
    <subcellularLocation>
        <location evidence="1">Cell membrane</location>
        <topology evidence="1">Multi-pass membrane protein</topology>
    </subcellularLocation>
</comment>
<feature type="transmembrane region" description="Helical" evidence="2">
    <location>
        <begin position="12"/>
        <end position="32"/>
    </location>
</feature>
<dbReference type="Gene3D" id="3.40.50.720">
    <property type="entry name" value="NAD(P)-binding Rossmann-like Domain"/>
    <property type="match status" value="1"/>
</dbReference>
<dbReference type="Pfam" id="PF02080">
    <property type="entry name" value="TrkA_C"/>
    <property type="match status" value="1"/>
</dbReference>
<dbReference type="InterPro" id="IPR003148">
    <property type="entry name" value="RCK_N"/>
</dbReference>
<comment type="caution">
    <text evidence="5">The sequence shown here is derived from an EMBL/GenBank/DDBJ whole genome shotgun (WGS) entry which is preliminary data.</text>
</comment>
<keyword evidence="5" id="KW-0813">Transport</keyword>
<dbReference type="AlphaFoldDB" id="A0A434AF05"/>
<evidence type="ECO:0000313" key="5">
    <source>
        <dbReference type="EMBL" id="RUT72967.1"/>
    </source>
</evidence>
<protein>
    <submittedName>
        <fullName evidence="5">Potassium channel protein</fullName>
    </submittedName>
</protein>
<dbReference type="GO" id="GO:0008324">
    <property type="term" value="F:monoatomic cation transmembrane transporter activity"/>
    <property type="evidence" value="ECO:0007669"/>
    <property type="project" value="InterPro"/>
</dbReference>
<dbReference type="RefSeq" id="WP_127344909.1">
    <property type="nucleotide sequence ID" value="NZ_RJJX01000033.1"/>
</dbReference>
<evidence type="ECO:0000256" key="1">
    <source>
        <dbReference type="ARBA" id="ARBA00004651"/>
    </source>
</evidence>
<dbReference type="InterPro" id="IPR050721">
    <property type="entry name" value="Trk_Ktr_HKT_K-transport"/>
</dbReference>
<organism evidence="5 6">
    <name type="scientific">Ancylomarina longa</name>
    <dbReference type="NCBI Taxonomy" id="2487017"/>
    <lineage>
        <taxon>Bacteria</taxon>
        <taxon>Pseudomonadati</taxon>
        <taxon>Bacteroidota</taxon>
        <taxon>Bacteroidia</taxon>
        <taxon>Marinilabiliales</taxon>
        <taxon>Marinifilaceae</taxon>
        <taxon>Ancylomarina</taxon>
    </lineage>
</organism>
<dbReference type="Gene3D" id="1.10.287.70">
    <property type="match status" value="1"/>
</dbReference>
<dbReference type="OrthoDB" id="9781411at2"/>
<keyword evidence="2" id="KW-0812">Transmembrane</keyword>
<dbReference type="GO" id="GO:0005886">
    <property type="term" value="C:plasma membrane"/>
    <property type="evidence" value="ECO:0007669"/>
    <property type="project" value="UniProtKB-SubCell"/>
</dbReference>
<dbReference type="InterPro" id="IPR013099">
    <property type="entry name" value="K_chnl_dom"/>
</dbReference>
<dbReference type="Pfam" id="PF02254">
    <property type="entry name" value="TrkA_N"/>
    <property type="match status" value="1"/>
</dbReference>
<dbReference type="EMBL" id="RJJX01000033">
    <property type="protein sequence ID" value="RUT72967.1"/>
    <property type="molecule type" value="Genomic_DNA"/>
</dbReference>
<sequence length="344" mass="38677">MNRQKIWEENVRTISMAVFFMLLAILLGTFGFMYLDDAYSFIDGLYMTVITISTVGFKEVHSLSDSGKLFTVFLILISFGIFGYLASSVTRFILDGVFRRNLKDYRIVRKIEKIKDHVIVCGFGRNGRQASLELIAHGEIVVVVDSKETAIDRVREFPELLFIQGDATREEVLDMANISSAKALITAIPRDAENVYVVLTAREMNAEIKIISRSSHSQSDNKLKRAGADNVIMPDRLGGQQMAKLVAQPDIVEFLDNILLQSTKGVKLEEISCQSLADYFIGKSIQELNVRDQFGANIIGLKDTEGGYIYNPSANIVLDRGYYLFVMINKEEVSNFKRYLSSGN</sequence>
<feature type="domain" description="RCK N-terminal" evidence="3">
    <location>
        <begin position="115"/>
        <end position="233"/>
    </location>
</feature>
<dbReference type="GO" id="GO:0006813">
    <property type="term" value="P:potassium ion transport"/>
    <property type="evidence" value="ECO:0007669"/>
    <property type="project" value="InterPro"/>
</dbReference>
<evidence type="ECO:0000259" key="4">
    <source>
        <dbReference type="PROSITE" id="PS51202"/>
    </source>
</evidence>
<keyword evidence="2" id="KW-0472">Membrane</keyword>
<evidence type="ECO:0000256" key="2">
    <source>
        <dbReference type="SAM" id="Phobius"/>
    </source>
</evidence>
<dbReference type="PROSITE" id="PS51202">
    <property type="entry name" value="RCK_C"/>
    <property type="match status" value="1"/>
</dbReference>
<feature type="transmembrane region" description="Helical" evidence="2">
    <location>
        <begin position="69"/>
        <end position="94"/>
    </location>
</feature>
<dbReference type="Pfam" id="PF07885">
    <property type="entry name" value="Ion_trans_2"/>
    <property type="match status" value="1"/>
</dbReference>
<evidence type="ECO:0000259" key="3">
    <source>
        <dbReference type="PROSITE" id="PS51201"/>
    </source>
</evidence>
<proteinExistence type="predicted"/>
<dbReference type="PROSITE" id="PS51201">
    <property type="entry name" value="RCK_N"/>
    <property type="match status" value="1"/>
</dbReference>
<dbReference type="SUPFAM" id="SSF51735">
    <property type="entry name" value="NAD(P)-binding Rossmann-fold domains"/>
    <property type="match status" value="1"/>
</dbReference>
<evidence type="ECO:0000313" key="6">
    <source>
        <dbReference type="Proteomes" id="UP000282985"/>
    </source>
</evidence>
<dbReference type="InterPro" id="IPR006037">
    <property type="entry name" value="RCK_C"/>
</dbReference>
<dbReference type="Gene3D" id="3.30.70.1450">
    <property type="entry name" value="Regulator of K+ conductance, C-terminal domain"/>
    <property type="match status" value="1"/>
</dbReference>
<feature type="domain" description="RCK C-terminal" evidence="4">
    <location>
        <begin position="256"/>
        <end position="342"/>
    </location>
</feature>
<dbReference type="SUPFAM" id="SSF81324">
    <property type="entry name" value="Voltage-gated potassium channels"/>
    <property type="match status" value="1"/>
</dbReference>
<keyword evidence="6" id="KW-1185">Reference proteome</keyword>
<dbReference type="PANTHER" id="PTHR43833">
    <property type="entry name" value="POTASSIUM CHANNEL PROTEIN 2-RELATED-RELATED"/>
    <property type="match status" value="1"/>
</dbReference>
<reference evidence="5 6" key="1">
    <citation type="submission" date="2018-11" db="EMBL/GenBank/DDBJ databases">
        <title>Parancylomarina longa gen. nov., sp. nov., isolated from sediments of southern Okinawa.</title>
        <authorList>
            <person name="Fu T."/>
        </authorList>
    </citation>
    <scope>NUCLEOTIDE SEQUENCE [LARGE SCALE GENOMIC DNA]</scope>
    <source>
        <strain evidence="5 6">T3-2 S1-C</strain>
    </source>
</reference>
<dbReference type="PANTHER" id="PTHR43833:SF9">
    <property type="entry name" value="POTASSIUM CHANNEL PROTEIN YUGO-RELATED"/>
    <property type="match status" value="1"/>
</dbReference>
<keyword evidence="5" id="KW-0406">Ion transport</keyword>
<keyword evidence="2" id="KW-1133">Transmembrane helix</keyword>
<gene>
    <name evidence="5" type="ORF">DLK05_15680</name>
</gene>
<dbReference type="Proteomes" id="UP000282985">
    <property type="component" value="Unassembled WGS sequence"/>
</dbReference>
<name>A0A434AF05_9BACT</name>
<accession>A0A434AF05</accession>
<dbReference type="InterPro" id="IPR036291">
    <property type="entry name" value="NAD(P)-bd_dom_sf"/>
</dbReference>